<evidence type="ECO:0000256" key="5">
    <source>
        <dbReference type="ARBA" id="ARBA00022729"/>
    </source>
</evidence>
<dbReference type="GeneTree" id="ENSGT00940000156861"/>
<evidence type="ECO:0000313" key="16">
    <source>
        <dbReference type="VGNC" id="VGNC:19377"/>
    </source>
</evidence>
<reference evidence="14" key="2">
    <citation type="submission" date="2025-08" db="UniProtKB">
        <authorList>
            <consortium name="Ensembl"/>
        </authorList>
    </citation>
    <scope>IDENTIFICATION</scope>
    <source>
        <strain evidence="14">Thoroughbred</strain>
    </source>
</reference>
<feature type="transmembrane region" description="Helical" evidence="11">
    <location>
        <begin position="820"/>
        <end position="844"/>
    </location>
</feature>
<keyword evidence="6 11" id="KW-1133">Transmembrane helix</keyword>
<dbReference type="InterPro" id="IPR056608">
    <property type="entry name" value="Elapor1/2_GBD"/>
</dbReference>
<sequence length="926" mass="101993">MAEPGRSLHPSARGRGRTERRTLRLLWLLLWVGTAFQVTQGAGPELHACKESEYHYEYTACDSTGSRWRVAVPHTPGLCTSLPDPVKGTECSFSCKAGEFLDMKEQSCKPCAEGRYSLGTGIRFDEWDELPHGFATISTNMEIEDSTTESTENCTLSKWVPLGDYISSNTDECTATLMYAVNLKQSGTVNFEYYYPDSSIIFEFFVQNDQCQPSADDSRWMKTTEKGWEFHSVELNRGNNVLYWRTTAFSVWSKVSKPVLTQLMYKWAQPKICGEDLEGAVKLPASGVKTRCPPCNPGFFKTNSSTCEPCPYGSYSNGSDCSHCPAGTEPAVGFEYKWWNTLPTNMETTVLSGINFEYKGMTGWEVAGDHIYTAVGASDNDFMILTLVVPGFRPPQSVMADTENKEVARITFVFETICSVNCELYFMVGVNSRTNTPVETWKGSKGKQSYTYIIEENATMSFTWAFQRTTFHEIGRKYTNDVAKIYSINVTNVMDGVASYCRPCALEASEMGSSCTSCPAGYYIDRDSGTCHSCPPDTILKAHQPYGIQACTPCGPGTKSNKIHSLCYNDCTFSVSTPTRTFEYNFLPLANPVSLAGGPSFTSKGLKYFHHFTLSLCGNQGKKMSVCTDNVTDLRIPEGESGFSKSITAYICQAVIIPPEVTGYKAGVSSQPVSLADRLIGVTTDMTLDGITSPAELFHPESLGIPDVIFFYRSNDVTQSCSSGRSTTIRVRCSPLKSVPGSLSLPSTCSDGTCDGCNFHFLWESVAACPLCSAADYHTIVSSCVAGIQKTTYVWREPKLCMGGISLPEQRVTICKTIDFWLKVGISAGTCTAILLTVLTCYFWKKNQKLEYKYSKLVMNATLKDCDLPAADSCAIMEGEDVEDDLIFTSKKSLFGKIKSFTSKRTPDGFDSVPLKTSSGGPDMDL</sequence>
<dbReference type="Ensembl" id="ENSECAT00000059208.3">
    <property type="protein sequence ID" value="ENSECAP00000029889.2"/>
    <property type="gene ID" value="ENSECAG00000020301.4"/>
</dbReference>
<evidence type="ECO:0000256" key="12">
    <source>
        <dbReference type="SAM" id="SignalP"/>
    </source>
</evidence>
<proteinExistence type="inferred from homology"/>
<dbReference type="PROSITE" id="PS51914">
    <property type="entry name" value="MRH"/>
    <property type="match status" value="1"/>
</dbReference>
<evidence type="ECO:0000313" key="15">
    <source>
        <dbReference type="Proteomes" id="UP000002281"/>
    </source>
</evidence>
<evidence type="ECO:0000256" key="1">
    <source>
        <dbReference type="ARBA" id="ARBA00004251"/>
    </source>
</evidence>
<feature type="signal peptide" evidence="12">
    <location>
        <begin position="1"/>
        <end position="41"/>
    </location>
</feature>
<evidence type="ECO:0000256" key="3">
    <source>
        <dbReference type="ARBA" id="ARBA00022475"/>
    </source>
</evidence>
<dbReference type="InterPro" id="IPR009030">
    <property type="entry name" value="Growth_fac_rcpt_cys_sf"/>
</dbReference>
<dbReference type="Pfam" id="PF23087">
    <property type="entry name" value="MRH_ELAPOR1_9th"/>
    <property type="match status" value="1"/>
</dbReference>
<dbReference type="Pfam" id="PF23032">
    <property type="entry name" value="GBD_ELAPOR1-like_3rd"/>
    <property type="match status" value="1"/>
</dbReference>
<dbReference type="InterPro" id="IPR009011">
    <property type="entry name" value="Man6P_isomerase_rcpt-bd_dom_sf"/>
</dbReference>
<accession>A0A3Q2H8Q6</accession>
<evidence type="ECO:0000256" key="10">
    <source>
        <dbReference type="SAM" id="MobiDB-lite"/>
    </source>
</evidence>
<dbReference type="InterPro" id="IPR044865">
    <property type="entry name" value="MRH_dom"/>
</dbReference>
<dbReference type="FunFam" id="2.70.130.10:FF:000023">
    <property type="entry name" value="UPF0577 protein KIAA1324 homolog"/>
    <property type="match status" value="1"/>
</dbReference>
<reference evidence="14 15" key="1">
    <citation type="journal article" date="2009" name="Science">
        <title>Genome sequence, comparative analysis, and population genetics of the domestic horse.</title>
        <authorList>
            <consortium name="Broad Institute Genome Sequencing Platform"/>
            <consortium name="Broad Institute Whole Genome Assembly Team"/>
            <person name="Wade C.M."/>
            <person name="Giulotto E."/>
            <person name="Sigurdsson S."/>
            <person name="Zoli M."/>
            <person name="Gnerre S."/>
            <person name="Imsland F."/>
            <person name="Lear T.L."/>
            <person name="Adelson D.L."/>
            <person name="Bailey E."/>
            <person name="Bellone R.R."/>
            <person name="Bloecker H."/>
            <person name="Distl O."/>
            <person name="Edgar R.C."/>
            <person name="Garber M."/>
            <person name="Leeb T."/>
            <person name="Mauceli E."/>
            <person name="MacLeod J.N."/>
            <person name="Penedo M.C.T."/>
            <person name="Raison J.M."/>
            <person name="Sharpe T."/>
            <person name="Vogel J."/>
            <person name="Andersson L."/>
            <person name="Antczak D.F."/>
            <person name="Biagi T."/>
            <person name="Binns M.M."/>
            <person name="Chowdhary B.P."/>
            <person name="Coleman S.J."/>
            <person name="Della Valle G."/>
            <person name="Fryc S."/>
            <person name="Guerin G."/>
            <person name="Hasegawa T."/>
            <person name="Hill E.W."/>
            <person name="Jurka J."/>
            <person name="Kiialainen A."/>
            <person name="Lindgren G."/>
            <person name="Liu J."/>
            <person name="Magnani E."/>
            <person name="Mickelson J.R."/>
            <person name="Murray J."/>
            <person name="Nergadze S.G."/>
            <person name="Onofrio R."/>
            <person name="Pedroni S."/>
            <person name="Piras M.F."/>
            <person name="Raudsepp T."/>
            <person name="Rocchi M."/>
            <person name="Roeed K.H."/>
            <person name="Ryder O.A."/>
            <person name="Searle S."/>
            <person name="Skow L."/>
            <person name="Swinburne J.E."/>
            <person name="Syvaenen A.C."/>
            <person name="Tozaki T."/>
            <person name="Valberg S.J."/>
            <person name="Vaudin M."/>
            <person name="White J.R."/>
            <person name="Zody M.C."/>
            <person name="Lander E.S."/>
            <person name="Lindblad-Toh K."/>
        </authorList>
    </citation>
    <scope>NUCLEOTIDE SEQUENCE [LARGE SCALE GENOMIC DNA]</scope>
    <source>
        <strain evidence="14 15">Thoroughbred</strain>
    </source>
</reference>
<protein>
    <submittedName>
        <fullName evidence="14">Endosome-lysosome associated apoptosis and autophagy regulator 1</fullName>
    </submittedName>
</protein>
<evidence type="ECO:0000256" key="8">
    <source>
        <dbReference type="ARBA" id="ARBA00023157"/>
    </source>
</evidence>
<keyword evidence="9" id="KW-0325">Glycoprotein</keyword>
<evidence type="ECO:0000256" key="4">
    <source>
        <dbReference type="ARBA" id="ARBA00022692"/>
    </source>
</evidence>
<feature type="chain" id="PRO_5023854909" evidence="12">
    <location>
        <begin position="42"/>
        <end position="926"/>
    </location>
</feature>
<dbReference type="Pfam" id="PF23031">
    <property type="entry name" value="GBD_ELAPOR1"/>
    <property type="match status" value="1"/>
</dbReference>
<keyword evidence="7 11" id="KW-0472">Membrane</keyword>
<keyword evidence="4 11" id="KW-0812">Transmembrane</keyword>
<name>A0A3Q2H8Q6_HORSE</name>
<dbReference type="InterPro" id="IPR056609">
    <property type="entry name" value="Elapor1-like_3rd"/>
</dbReference>
<dbReference type="Proteomes" id="UP000002281">
    <property type="component" value="Chromosome 5"/>
</dbReference>
<organism evidence="14 15">
    <name type="scientific">Equus caballus</name>
    <name type="common">Horse</name>
    <dbReference type="NCBI Taxonomy" id="9796"/>
    <lineage>
        <taxon>Eukaryota</taxon>
        <taxon>Metazoa</taxon>
        <taxon>Chordata</taxon>
        <taxon>Craniata</taxon>
        <taxon>Vertebrata</taxon>
        <taxon>Euteleostomi</taxon>
        <taxon>Mammalia</taxon>
        <taxon>Eutheria</taxon>
        <taxon>Laurasiatheria</taxon>
        <taxon>Perissodactyla</taxon>
        <taxon>Equidae</taxon>
        <taxon>Equus</taxon>
    </lineage>
</organism>
<dbReference type="Gene3D" id="2.70.130.10">
    <property type="entry name" value="Mannose-6-phosphate receptor binding domain"/>
    <property type="match status" value="1"/>
</dbReference>
<dbReference type="Pfam" id="PF23091">
    <property type="entry name" value="TNFR_ELAPOR1_6th"/>
    <property type="match status" value="1"/>
</dbReference>
<gene>
    <name evidence="14 16" type="primary">ELAPOR1</name>
</gene>
<dbReference type="Bgee" id="ENSECAG00000020301">
    <property type="expression patterns" value="Expressed in endometrium and 17 other cell types or tissues"/>
</dbReference>
<evidence type="ECO:0000256" key="11">
    <source>
        <dbReference type="SAM" id="Phobius"/>
    </source>
</evidence>
<evidence type="ECO:0000256" key="9">
    <source>
        <dbReference type="ARBA" id="ARBA00023180"/>
    </source>
</evidence>
<dbReference type="InterPro" id="IPR039181">
    <property type="entry name" value="Elapor1/2"/>
</dbReference>
<reference evidence="14" key="3">
    <citation type="submission" date="2025-09" db="UniProtKB">
        <authorList>
            <consortium name="Ensembl"/>
        </authorList>
    </citation>
    <scope>IDENTIFICATION</scope>
    <source>
        <strain evidence="14">Thoroughbred</strain>
    </source>
</reference>
<dbReference type="SUPFAM" id="SSF50911">
    <property type="entry name" value="Mannose 6-phosphate receptor domain"/>
    <property type="match status" value="1"/>
</dbReference>
<evidence type="ECO:0000256" key="2">
    <source>
        <dbReference type="ARBA" id="ARBA00007627"/>
    </source>
</evidence>
<dbReference type="InterPro" id="IPR056610">
    <property type="entry name" value="Elapor1/2_TNFR-like"/>
</dbReference>
<feature type="domain" description="MRH" evidence="13">
    <location>
        <begin position="569"/>
        <end position="771"/>
    </location>
</feature>
<keyword evidence="3" id="KW-1003">Cell membrane</keyword>
<feature type="region of interest" description="Disordered" evidence="10">
    <location>
        <begin position="905"/>
        <end position="926"/>
    </location>
</feature>
<dbReference type="VGNC" id="VGNC:19377">
    <property type="gene designation" value="ELAPOR1"/>
</dbReference>
<dbReference type="PANTHER" id="PTHR22727:SF13">
    <property type="entry name" value="ENDOSOME_LYSOSOME-ASSOCIATED APOPTOSIS AND AUTOPHAGY REGULATOR 1"/>
    <property type="match status" value="1"/>
</dbReference>
<comment type="similarity">
    <text evidence="2">Belongs to the ELAPOR family.</text>
</comment>
<dbReference type="Pfam" id="PF23089">
    <property type="entry name" value="ELAPOR1_C"/>
    <property type="match status" value="1"/>
</dbReference>
<evidence type="ECO:0000256" key="7">
    <source>
        <dbReference type="ARBA" id="ARBA00023136"/>
    </source>
</evidence>
<evidence type="ECO:0000259" key="13">
    <source>
        <dbReference type="PROSITE" id="PS51914"/>
    </source>
</evidence>
<dbReference type="InterPro" id="IPR056606">
    <property type="entry name" value="Elapor1/2_C"/>
</dbReference>
<dbReference type="SUPFAM" id="SSF57184">
    <property type="entry name" value="Growth factor receptor domain"/>
    <property type="match status" value="2"/>
</dbReference>
<dbReference type="PANTHER" id="PTHR22727">
    <property type="entry name" value="PROTEIN CBG13728"/>
    <property type="match status" value="1"/>
</dbReference>
<dbReference type="AlphaFoldDB" id="A0A3Q2H8Q6"/>
<keyword evidence="8" id="KW-1015">Disulfide bond</keyword>
<evidence type="ECO:0000313" key="14">
    <source>
        <dbReference type="Ensembl" id="ENSECAP00000029889.2"/>
    </source>
</evidence>
<keyword evidence="15" id="KW-1185">Reference proteome</keyword>
<dbReference type="SMART" id="SM01411">
    <property type="entry name" value="Ephrin_rec_like"/>
    <property type="match status" value="3"/>
</dbReference>
<comment type="subcellular location">
    <subcellularLocation>
        <location evidence="1">Cell membrane</location>
        <topology evidence="1">Single-pass type I membrane protein</topology>
    </subcellularLocation>
</comment>
<dbReference type="InterPro" id="IPR056607">
    <property type="entry name" value="Elapor1/2_MRH"/>
</dbReference>
<dbReference type="GO" id="GO:0005886">
    <property type="term" value="C:plasma membrane"/>
    <property type="evidence" value="ECO:0007669"/>
    <property type="project" value="UniProtKB-SubCell"/>
</dbReference>
<keyword evidence="5 12" id="KW-0732">Signal</keyword>
<evidence type="ECO:0000256" key="6">
    <source>
        <dbReference type="ARBA" id="ARBA00022989"/>
    </source>
</evidence>